<accession>A0A2T7Q095</accession>
<proteinExistence type="predicted"/>
<keyword evidence="1" id="KW-0677">Repeat</keyword>
<name>A0A2T7Q095_POMCA</name>
<gene>
    <name evidence="6" type="ORF">C0Q70_01723</name>
</gene>
<dbReference type="SUPFAM" id="SSF57845">
    <property type="entry name" value="B-box zinc-binding domain"/>
    <property type="match status" value="1"/>
</dbReference>
<dbReference type="InterPro" id="IPR011042">
    <property type="entry name" value="6-blade_b-propeller_TolB-like"/>
</dbReference>
<feature type="repeat" description="NHL" evidence="3">
    <location>
        <begin position="601"/>
        <end position="641"/>
    </location>
</feature>
<evidence type="ECO:0000313" key="6">
    <source>
        <dbReference type="EMBL" id="PVD39095.1"/>
    </source>
</evidence>
<keyword evidence="2" id="KW-0479">Metal-binding</keyword>
<keyword evidence="7" id="KW-1185">Reference proteome</keyword>
<dbReference type="InterPro" id="IPR050952">
    <property type="entry name" value="TRIM-NHL_E3_ligases"/>
</dbReference>
<dbReference type="GO" id="GO:0061630">
    <property type="term" value="F:ubiquitin protein ligase activity"/>
    <property type="evidence" value="ECO:0007669"/>
    <property type="project" value="TreeGrafter"/>
</dbReference>
<evidence type="ECO:0000313" key="7">
    <source>
        <dbReference type="Proteomes" id="UP000245119"/>
    </source>
</evidence>
<dbReference type="InterPro" id="IPR001258">
    <property type="entry name" value="NHL_repeat"/>
</dbReference>
<dbReference type="PANTHER" id="PTHR24104:SF25">
    <property type="entry name" value="PROTEIN LIN-41"/>
    <property type="match status" value="1"/>
</dbReference>
<evidence type="ECO:0000256" key="2">
    <source>
        <dbReference type="PROSITE-ProRule" id="PRU00024"/>
    </source>
</evidence>
<dbReference type="PANTHER" id="PTHR24104">
    <property type="entry name" value="E3 UBIQUITIN-PROTEIN LIGASE NHLRC1-RELATED"/>
    <property type="match status" value="1"/>
</dbReference>
<evidence type="ECO:0000259" key="5">
    <source>
        <dbReference type="PROSITE" id="PS50119"/>
    </source>
</evidence>
<keyword evidence="2" id="KW-0862">Zinc</keyword>
<dbReference type="EMBL" id="PZQS01000001">
    <property type="protein sequence ID" value="PVD39095.1"/>
    <property type="molecule type" value="Genomic_DNA"/>
</dbReference>
<dbReference type="GO" id="GO:0043161">
    <property type="term" value="P:proteasome-mediated ubiquitin-dependent protein catabolic process"/>
    <property type="evidence" value="ECO:0007669"/>
    <property type="project" value="TreeGrafter"/>
</dbReference>
<feature type="compositionally biased region" description="Basic and acidic residues" evidence="4">
    <location>
        <begin position="452"/>
        <end position="467"/>
    </location>
</feature>
<evidence type="ECO:0000256" key="3">
    <source>
        <dbReference type="PROSITE-ProRule" id="PRU00504"/>
    </source>
</evidence>
<comment type="caution">
    <text evidence="6">The sequence shown here is derived from an EMBL/GenBank/DDBJ whole genome shotgun (WGS) entry which is preliminary data.</text>
</comment>
<dbReference type="InterPro" id="IPR000315">
    <property type="entry name" value="Znf_B-box"/>
</dbReference>
<dbReference type="OrthoDB" id="6126387at2759"/>
<feature type="domain" description="B box-type" evidence="5">
    <location>
        <begin position="206"/>
        <end position="239"/>
    </location>
</feature>
<reference evidence="6 7" key="1">
    <citation type="submission" date="2018-04" db="EMBL/GenBank/DDBJ databases">
        <title>The genome of golden apple snail Pomacea canaliculata provides insight into stress tolerance and invasive adaptation.</title>
        <authorList>
            <person name="Liu C."/>
            <person name="Liu B."/>
            <person name="Ren Y."/>
            <person name="Zhang Y."/>
            <person name="Wang H."/>
            <person name="Li S."/>
            <person name="Jiang F."/>
            <person name="Yin L."/>
            <person name="Zhang G."/>
            <person name="Qian W."/>
            <person name="Fan W."/>
        </authorList>
    </citation>
    <scope>NUCLEOTIDE SEQUENCE [LARGE SCALE GENOMIC DNA]</scope>
    <source>
        <strain evidence="6">SZHN2017</strain>
        <tissue evidence="6">Muscle</tissue>
    </source>
</reference>
<dbReference type="PROSITE" id="PS50119">
    <property type="entry name" value="ZF_BBOX"/>
    <property type="match status" value="1"/>
</dbReference>
<protein>
    <recommendedName>
        <fullName evidence="5">B box-type domain-containing protein</fullName>
    </recommendedName>
</protein>
<dbReference type="GO" id="GO:0000209">
    <property type="term" value="P:protein polyubiquitination"/>
    <property type="evidence" value="ECO:0007669"/>
    <property type="project" value="TreeGrafter"/>
</dbReference>
<keyword evidence="2" id="KW-0863">Zinc-finger</keyword>
<organism evidence="6 7">
    <name type="scientific">Pomacea canaliculata</name>
    <name type="common">Golden apple snail</name>
    <dbReference type="NCBI Taxonomy" id="400727"/>
    <lineage>
        <taxon>Eukaryota</taxon>
        <taxon>Metazoa</taxon>
        <taxon>Spiralia</taxon>
        <taxon>Lophotrochozoa</taxon>
        <taxon>Mollusca</taxon>
        <taxon>Gastropoda</taxon>
        <taxon>Caenogastropoda</taxon>
        <taxon>Architaenioglossa</taxon>
        <taxon>Ampullarioidea</taxon>
        <taxon>Ampullariidae</taxon>
        <taxon>Pomacea</taxon>
    </lineage>
</organism>
<evidence type="ECO:0000256" key="1">
    <source>
        <dbReference type="ARBA" id="ARBA00022737"/>
    </source>
</evidence>
<dbReference type="PROSITE" id="PS51125">
    <property type="entry name" value="NHL"/>
    <property type="match status" value="1"/>
</dbReference>
<dbReference type="GO" id="GO:0008270">
    <property type="term" value="F:zinc ion binding"/>
    <property type="evidence" value="ECO:0007669"/>
    <property type="project" value="UniProtKB-KW"/>
</dbReference>
<dbReference type="Gene3D" id="2.120.10.30">
    <property type="entry name" value="TolB, C-terminal domain"/>
    <property type="match status" value="1"/>
</dbReference>
<dbReference type="Proteomes" id="UP000245119">
    <property type="component" value="Linkage Group LG1"/>
</dbReference>
<feature type="region of interest" description="Disordered" evidence="4">
    <location>
        <begin position="442"/>
        <end position="467"/>
    </location>
</feature>
<dbReference type="AlphaFoldDB" id="A0A2T7Q095"/>
<dbReference type="SUPFAM" id="SSF63829">
    <property type="entry name" value="Calcium-dependent phosphotriesterase"/>
    <property type="match status" value="1"/>
</dbReference>
<evidence type="ECO:0000256" key="4">
    <source>
        <dbReference type="SAM" id="MobiDB-lite"/>
    </source>
</evidence>
<dbReference type="Gene3D" id="3.30.160.60">
    <property type="entry name" value="Classic Zinc Finger"/>
    <property type="match status" value="1"/>
</dbReference>
<sequence length="685" mass="75366">MTELSAKPTVQMWPALSQAAFDRIFCQPVTTEMDTQDQNDNNIPICSICNLISFDLKPLEHCKHLACQKCLNALKSHSEEGFVCRKCTELGAVVKDSSKEDQLLSSLKQEVSELKEQQISLSHFSEEGSVTMLEETVQSIRKAVLAASKHSLCFGCLNNRKQKTPDVTCTDCNISFCEGCGINHKASNADHVMLPEKQDDKQERKTTKPRCHKHPDVVMALFCKDCEVGICHVCAKTQHSQCLSVTTQIKLAQEEKERLRECSNQNSEVYGLLTYVGKSGGLFVYPNLLPLSAATKIVLNKLMRQGENLVASAPPAMTLSLCLDQSSQRAVVKRINEIGQTALTIHTHAFLTLKEVTTTSFKVLGEHSEPLVTGLLLVNPQLLIAADFNNHCLKALRRETGRKEWSVTNVLKLKCRPHSITLIPKFEGGNEVAYSSETAKLNNRSAHSAPKGHVEQHLESDEGKISDDQTVPLVDKPLVDDTEQVAVSSPDGHYLVASIPIMPSAQMSVIYSIQTDRGYWGLASINKSLVASHLDQGRADLAILNEKGIHQRLLPLTSPSSSDVLVSPRHLAIADQGSRIIVSDQGKKAVFLLASDGKVLFTFTGHGGQHLDRPEGLCVDSQGHTFVVDSTHNSLIMLTSSGHLLRQTMQGYYGLNCPQAVCVDRNSQIYISNHSGKVLNVYEML</sequence>